<gene>
    <name evidence="2" type="ORF">QE152_g35967</name>
</gene>
<evidence type="ECO:0000313" key="2">
    <source>
        <dbReference type="EMBL" id="KAK9687855.1"/>
    </source>
</evidence>
<evidence type="ECO:0000313" key="3">
    <source>
        <dbReference type="Proteomes" id="UP001458880"/>
    </source>
</evidence>
<organism evidence="2 3">
    <name type="scientific">Popillia japonica</name>
    <name type="common">Japanese beetle</name>
    <dbReference type="NCBI Taxonomy" id="7064"/>
    <lineage>
        <taxon>Eukaryota</taxon>
        <taxon>Metazoa</taxon>
        <taxon>Ecdysozoa</taxon>
        <taxon>Arthropoda</taxon>
        <taxon>Hexapoda</taxon>
        <taxon>Insecta</taxon>
        <taxon>Pterygota</taxon>
        <taxon>Neoptera</taxon>
        <taxon>Endopterygota</taxon>
        <taxon>Coleoptera</taxon>
        <taxon>Polyphaga</taxon>
        <taxon>Scarabaeiformia</taxon>
        <taxon>Scarabaeidae</taxon>
        <taxon>Rutelinae</taxon>
        <taxon>Popillia</taxon>
    </lineage>
</organism>
<accession>A0AAW1IE71</accession>
<dbReference type="AlphaFoldDB" id="A0AAW1IE71"/>
<feature type="region of interest" description="Disordered" evidence="1">
    <location>
        <begin position="26"/>
        <end position="55"/>
    </location>
</feature>
<reference evidence="2 3" key="1">
    <citation type="journal article" date="2024" name="BMC Genomics">
        <title>De novo assembly and annotation of Popillia japonica's genome with initial clues to its potential as an invasive pest.</title>
        <authorList>
            <person name="Cucini C."/>
            <person name="Boschi S."/>
            <person name="Funari R."/>
            <person name="Cardaioli E."/>
            <person name="Iannotti N."/>
            <person name="Marturano G."/>
            <person name="Paoli F."/>
            <person name="Bruttini M."/>
            <person name="Carapelli A."/>
            <person name="Frati F."/>
            <person name="Nardi F."/>
        </authorList>
    </citation>
    <scope>NUCLEOTIDE SEQUENCE [LARGE SCALE GENOMIC DNA]</scope>
    <source>
        <strain evidence="2">DMR45628</strain>
    </source>
</reference>
<dbReference type="EMBL" id="JASPKY010000619">
    <property type="protein sequence ID" value="KAK9687855.1"/>
    <property type="molecule type" value="Genomic_DNA"/>
</dbReference>
<protein>
    <submittedName>
        <fullName evidence="2">Uncharacterized protein</fullName>
    </submittedName>
</protein>
<keyword evidence="3" id="KW-1185">Reference proteome</keyword>
<dbReference type="Proteomes" id="UP001458880">
    <property type="component" value="Unassembled WGS sequence"/>
</dbReference>
<feature type="compositionally biased region" description="Basic and acidic residues" evidence="1">
    <location>
        <begin position="40"/>
        <end position="55"/>
    </location>
</feature>
<name>A0AAW1IE71_POPJA</name>
<comment type="caution">
    <text evidence="2">The sequence shown here is derived from an EMBL/GenBank/DDBJ whole genome shotgun (WGS) entry which is preliminary data.</text>
</comment>
<evidence type="ECO:0000256" key="1">
    <source>
        <dbReference type="SAM" id="MobiDB-lite"/>
    </source>
</evidence>
<proteinExistence type="predicted"/>
<sequence length="145" mass="16807">MTNYSKNRICDEEPFEGFQRRVIDNCPDKQNDLQSTANSENREKNDKPQDDVDKKSLITVMINENKRQDEVYSRNTYQIMPDLSKSIPTFDGEGDSTKAQEWLARLEAMQQLHHWTDSLVLEAAKANLGGGAVYWLERVECQTKY</sequence>